<dbReference type="OrthoDB" id="7627828at2"/>
<sequence>MLAASALLCAGPSQHAEAGAWPRAKDETLLISTLAITGAPNRLTASGRPRGGAGFEKTELAAYLETGWRDSTTLIGRLAWQDTISGGDRQRGFSGLDLGVRTRLWQFESGTVISAQATILLPLREHRPGNPLLSSGHADYDLRLLQGEPEGILWLPGFTDSQLAYRHRGGKAPDEIRFDLTYGIPLSDDWLVLLQGETTVTVGKAEAPFSHYRSQKGIASLRWTFAPGRHVQLGAIQTLSGAEIVRESGALVSFWAEF</sequence>
<keyword evidence="2" id="KW-1185">Reference proteome</keyword>
<evidence type="ECO:0000313" key="2">
    <source>
        <dbReference type="Proteomes" id="UP000470384"/>
    </source>
</evidence>
<protein>
    <submittedName>
        <fullName evidence="1">Uncharacterized protein</fullName>
    </submittedName>
</protein>
<dbReference type="Proteomes" id="UP000470384">
    <property type="component" value="Unassembled WGS sequence"/>
</dbReference>
<gene>
    <name evidence="1" type="ORF">GTQ45_02730</name>
</gene>
<reference evidence="1 2" key="1">
    <citation type="journal article" date="2016" name="Int. J. Syst. Evol. Microbiol.">
        <title>Pyruvatibacter mobilis gen. nov., sp. nov., a marine bacterium from the culture broth of Picochlorum sp. 122.</title>
        <authorList>
            <person name="Wang G."/>
            <person name="Tang M."/>
            <person name="Wu H."/>
            <person name="Dai S."/>
            <person name="Li T."/>
            <person name="Chen C."/>
            <person name="He H."/>
            <person name="Fan J."/>
            <person name="Xiang W."/>
            <person name="Li X."/>
        </authorList>
    </citation>
    <scope>NUCLEOTIDE SEQUENCE [LARGE SCALE GENOMIC DNA]</scope>
    <source>
        <strain evidence="1 2">GYP-11</strain>
    </source>
</reference>
<name>A0A845Q971_9HYPH</name>
<accession>A0A845Q971</accession>
<dbReference type="RefSeq" id="WP_160586704.1">
    <property type="nucleotide sequence ID" value="NZ_BMHN01000001.1"/>
</dbReference>
<proteinExistence type="predicted"/>
<dbReference type="GeneID" id="300653629"/>
<dbReference type="AlphaFoldDB" id="A0A845Q971"/>
<organism evidence="1 2">
    <name type="scientific">Pyruvatibacter mobilis</name>
    <dbReference type="NCBI Taxonomy" id="1712261"/>
    <lineage>
        <taxon>Bacteria</taxon>
        <taxon>Pseudomonadati</taxon>
        <taxon>Pseudomonadota</taxon>
        <taxon>Alphaproteobacteria</taxon>
        <taxon>Hyphomicrobiales</taxon>
        <taxon>Parvibaculaceae</taxon>
        <taxon>Pyruvatibacter</taxon>
    </lineage>
</organism>
<comment type="caution">
    <text evidence="1">The sequence shown here is derived from an EMBL/GenBank/DDBJ whole genome shotgun (WGS) entry which is preliminary data.</text>
</comment>
<evidence type="ECO:0000313" key="1">
    <source>
        <dbReference type="EMBL" id="NBG94641.1"/>
    </source>
</evidence>
<dbReference type="EMBL" id="WXYQ01000001">
    <property type="protein sequence ID" value="NBG94641.1"/>
    <property type="molecule type" value="Genomic_DNA"/>
</dbReference>